<comment type="caution">
    <text evidence="1">The sequence shown here is derived from an EMBL/GenBank/DDBJ whole genome shotgun (WGS) entry which is preliminary data.</text>
</comment>
<keyword evidence="1" id="KW-0378">Hydrolase</keyword>
<dbReference type="SFLD" id="SFLDS00003">
    <property type="entry name" value="Haloacid_Dehalogenase"/>
    <property type="match status" value="1"/>
</dbReference>
<dbReference type="InterPro" id="IPR051828">
    <property type="entry name" value="HAD-like_hydrolase_domain"/>
</dbReference>
<proteinExistence type="predicted"/>
<dbReference type="Pfam" id="PF00702">
    <property type="entry name" value="Hydrolase"/>
    <property type="match status" value="1"/>
</dbReference>
<dbReference type="SFLD" id="SFLDG01129">
    <property type="entry name" value="C1.5:_HAD__Beta-PGM__Phosphata"/>
    <property type="match status" value="1"/>
</dbReference>
<dbReference type="PANTHER" id="PTHR46191">
    <property type="match status" value="1"/>
</dbReference>
<dbReference type="SUPFAM" id="SSF56784">
    <property type="entry name" value="HAD-like"/>
    <property type="match status" value="1"/>
</dbReference>
<dbReference type="GO" id="GO:0016787">
    <property type="term" value="F:hydrolase activity"/>
    <property type="evidence" value="ECO:0007669"/>
    <property type="project" value="UniProtKB-KW"/>
</dbReference>
<protein>
    <submittedName>
        <fullName evidence="1">HAD family hydrolase</fullName>
    </submittedName>
</protein>
<dbReference type="NCBIfam" id="TIGR01549">
    <property type="entry name" value="HAD-SF-IA-v1"/>
    <property type="match status" value="1"/>
</dbReference>
<dbReference type="Gene3D" id="3.40.50.1000">
    <property type="entry name" value="HAD superfamily/HAD-like"/>
    <property type="match status" value="1"/>
</dbReference>
<organism evidence="1">
    <name type="scientific">Schlesneria paludicola</name>
    <dbReference type="NCBI Taxonomy" id="360056"/>
    <lineage>
        <taxon>Bacteria</taxon>
        <taxon>Pseudomonadati</taxon>
        <taxon>Planctomycetota</taxon>
        <taxon>Planctomycetia</taxon>
        <taxon>Planctomycetales</taxon>
        <taxon>Planctomycetaceae</taxon>
        <taxon>Schlesneria</taxon>
    </lineage>
</organism>
<dbReference type="Gene3D" id="1.10.150.720">
    <property type="entry name" value="Haloacid dehalogenase-like hydrolase"/>
    <property type="match status" value="1"/>
</dbReference>
<dbReference type="PANTHER" id="PTHR46191:SF2">
    <property type="entry name" value="HALOACID DEHALOGENASE-LIKE HYDROLASE DOMAIN-CONTAINING PROTEIN 3"/>
    <property type="match status" value="1"/>
</dbReference>
<sequence>MTNRWIVFDAVGTLLVPREPVAVTYQAGGRAHGSRLSVDEVARRFRQVFEQSECLVFADDGSITPGYATSEESEQRRWQWVVAQVFDDVPQAGRQRLFQHLWQHYADPAAWIVLPGVAATLTELARAGYRLAVASNFDARLEGLLAALPALQPIERSVVSSRAGFRKPAPQFYDRLVAVCGGSPGDLCMVGDHLLHDVVAPRAAGLRAVHLAPAAGTSRPDAAERLTLAELPRWLRGEFPAEVGR</sequence>
<name>A0A7C4QMP4_9PLAN</name>
<dbReference type="InterPro" id="IPR036412">
    <property type="entry name" value="HAD-like_sf"/>
</dbReference>
<accession>A0A7C4QMP4</accession>
<gene>
    <name evidence="1" type="ORF">ENS64_05585</name>
</gene>
<dbReference type="InterPro" id="IPR023214">
    <property type="entry name" value="HAD_sf"/>
</dbReference>
<reference evidence="1" key="1">
    <citation type="journal article" date="2020" name="mSystems">
        <title>Genome- and Community-Level Interaction Insights into Carbon Utilization and Element Cycling Functions of Hydrothermarchaeota in Hydrothermal Sediment.</title>
        <authorList>
            <person name="Zhou Z."/>
            <person name="Liu Y."/>
            <person name="Xu W."/>
            <person name="Pan J."/>
            <person name="Luo Z.H."/>
            <person name="Li M."/>
        </authorList>
    </citation>
    <scope>NUCLEOTIDE SEQUENCE [LARGE SCALE GENOMIC DNA]</scope>
    <source>
        <strain evidence="1">SpSt-508</strain>
    </source>
</reference>
<dbReference type="EMBL" id="DSVQ01000012">
    <property type="protein sequence ID" value="HGT38720.1"/>
    <property type="molecule type" value="Genomic_DNA"/>
</dbReference>
<dbReference type="InterPro" id="IPR006439">
    <property type="entry name" value="HAD-SF_hydro_IA"/>
</dbReference>
<dbReference type="AlphaFoldDB" id="A0A7C4QMP4"/>
<dbReference type="InterPro" id="IPR044924">
    <property type="entry name" value="HAD-SF_hydro_IA_REG-2-like_cap"/>
</dbReference>
<evidence type="ECO:0000313" key="1">
    <source>
        <dbReference type="EMBL" id="HGT38720.1"/>
    </source>
</evidence>